<dbReference type="CDD" id="cd19934">
    <property type="entry name" value="REC_OmpR_EcPhoP-like"/>
    <property type="match status" value="1"/>
</dbReference>
<evidence type="ECO:0000256" key="2">
    <source>
        <dbReference type="ARBA" id="ARBA00023012"/>
    </source>
</evidence>
<dbReference type="PROSITE" id="PS50110">
    <property type="entry name" value="RESPONSE_REGULATORY"/>
    <property type="match status" value="1"/>
</dbReference>
<evidence type="ECO:0000256" key="5">
    <source>
        <dbReference type="ARBA" id="ARBA00023163"/>
    </source>
</evidence>
<evidence type="ECO:0000256" key="3">
    <source>
        <dbReference type="ARBA" id="ARBA00023015"/>
    </source>
</evidence>
<feature type="domain" description="Response regulatory" evidence="8">
    <location>
        <begin position="2"/>
        <end position="116"/>
    </location>
</feature>
<dbReference type="GO" id="GO:0000156">
    <property type="term" value="F:phosphorelay response regulator activity"/>
    <property type="evidence" value="ECO:0007669"/>
    <property type="project" value="TreeGrafter"/>
</dbReference>
<evidence type="ECO:0000256" key="7">
    <source>
        <dbReference type="PROSITE-ProRule" id="PRU01091"/>
    </source>
</evidence>
<feature type="modified residue" description="4-aspartylphosphate" evidence="6">
    <location>
        <position position="51"/>
    </location>
</feature>
<keyword evidence="1 6" id="KW-0597">Phosphoprotein</keyword>
<protein>
    <submittedName>
        <fullName evidence="10">Response regulator transcription factor</fullName>
    </submittedName>
</protein>
<dbReference type="GO" id="GO:0032993">
    <property type="term" value="C:protein-DNA complex"/>
    <property type="evidence" value="ECO:0007669"/>
    <property type="project" value="TreeGrafter"/>
</dbReference>
<dbReference type="Proteomes" id="UP000320404">
    <property type="component" value="Unassembled WGS sequence"/>
</dbReference>
<evidence type="ECO:0000259" key="9">
    <source>
        <dbReference type="PROSITE" id="PS51755"/>
    </source>
</evidence>
<proteinExistence type="predicted"/>
<evidence type="ECO:0000256" key="4">
    <source>
        <dbReference type="ARBA" id="ARBA00023125"/>
    </source>
</evidence>
<dbReference type="InterPro" id="IPR001867">
    <property type="entry name" value="OmpR/PhoB-type_DNA-bd"/>
</dbReference>
<keyword evidence="3" id="KW-0805">Transcription regulation</keyword>
<dbReference type="SUPFAM" id="SSF52172">
    <property type="entry name" value="CheY-like"/>
    <property type="match status" value="1"/>
</dbReference>
<keyword evidence="4 7" id="KW-0238">DNA-binding</keyword>
<name>A0A520RVR4_9GAMM</name>
<dbReference type="Gene3D" id="6.10.250.690">
    <property type="match status" value="1"/>
</dbReference>
<dbReference type="InterPro" id="IPR001789">
    <property type="entry name" value="Sig_transdc_resp-reg_receiver"/>
</dbReference>
<dbReference type="GO" id="GO:0005829">
    <property type="term" value="C:cytosol"/>
    <property type="evidence" value="ECO:0007669"/>
    <property type="project" value="TreeGrafter"/>
</dbReference>
<dbReference type="SMART" id="SM00862">
    <property type="entry name" value="Trans_reg_C"/>
    <property type="match status" value="1"/>
</dbReference>
<organism evidence="10 11">
    <name type="scientific">OM182 bacterium</name>
    <dbReference type="NCBI Taxonomy" id="2510334"/>
    <lineage>
        <taxon>Bacteria</taxon>
        <taxon>Pseudomonadati</taxon>
        <taxon>Pseudomonadota</taxon>
        <taxon>Gammaproteobacteria</taxon>
        <taxon>OMG group</taxon>
        <taxon>OM182 clade</taxon>
    </lineage>
</organism>
<dbReference type="CDD" id="cd00383">
    <property type="entry name" value="trans_reg_C"/>
    <property type="match status" value="1"/>
</dbReference>
<dbReference type="Pfam" id="PF00486">
    <property type="entry name" value="Trans_reg_C"/>
    <property type="match status" value="1"/>
</dbReference>
<evidence type="ECO:0000256" key="6">
    <source>
        <dbReference type="PROSITE-ProRule" id="PRU00169"/>
    </source>
</evidence>
<dbReference type="Pfam" id="PF00072">
    <property type="entry name" value="Response_reg"/>
    <property type="match status" value="1"/>
</dbReference>
<dbReference type="PROSITE" id="PS51755">
    <property type="entry name" value="OMPR_PHOB"/>
    <property type="match status" value="1"/>
</dbReference>
<accession>A0A520RVR4</accession>
<dbReference type="FunFam" id="3.40.50.2300:FF:000002">
    <property type="entry name" value="DNA-binding response regulator PhoP"/>
    <property type="match status" value="1"/>
</dbReference>
<gene>
    <name evidence="10" type="ORF">EVA69_06035</name>
</gene>
<reference evidence="10 11" key="1">
    <citation type="submission" date="2019-02" db="EMBL/GenBank/DDBJ databases">
        <title>Prokaryotic population dynamics and viral predation in marine succession experiment using metagenomics: the confinement effect.</title>
        <authorList>
            <person name="Haro-Moreno J.M."/>
            <person name="Rodriguez-Valera F."/>
            <person name="Lopez-Perez M."/>
        </authorList>
    </citation>
    <scope>NUCLEOTIDE SEQUENCE [LARGE SCALE GENOMIC DNA]</scope>
    <source>
        <strain evidence="10">MED-G158</strain>
    </source>
</reference>
<dbReference type="InterPro" id="IPR011006">
    <property type="entry name" value="CheY-like_superfamily"/>
</dbReference>
<evidence type="ECO:0000256" key="1">
    <source>
        <dbReference type="ARBA" id="ARBA00022553"/>
    </source>
</evidence>
<dbReference type="FunFam" id="1.10.10.10:FF:000005">
    <property type="entry name" value="Two-component system response regulator"/>
    <property type="match status" value="1"/>
</dbReference>
<evidence type="ECO:0000313" key="10">
    <source>
        <dbReference type="EMBL" id="RZO74349.1"/>
    </source>
</evidence>
<dbReference type="GO" id="GO:0000976">
    <property type="term" value="F:transcription cis-regulatory region binding"/>
    <property type="evidence" value="ECO:0007669"/>
    <property type="project" value="TreeGrafter"/>
</dbReference>
<feature type="DNA-binding region" description="OmpR/PhoB-type" evidence="7">
    <location>
        <begin position="124"/>
        <end position="222"/>
    </location>
</feature>
<dbReference type="PANTHER" id="PTHR48111">
    <property type="entry name" value="REGULATOR OF RPOS"/>
    <property type="match status" value="1"/>
</dbReference>
<evidence type="ECO:0000259" key="8">
    <source>
        <dbReference type="PROSITE" id="PS50110"/>
    </source>
</evidence>
<dbReference type="PANTHER" id="PTHR48111:SF71">
    <property type="entry name" value="TRANSCRIPTIONAL REGULATORY PROTEIN PHOP"/>
    <property type="match status" value="1"/>
</dbReference>
<dbReference type="InterPro" id="IPR039420">
    <property type="entry name" value="WalR-like"/>
</dbReference>
<keyword evidence="2" id="KW-0902">Two-component regulatory system</keyword>
<keyword evidence="5" id="KW-0804">Transcription</keyword>
<dbReference type="EMBL" id="SHAH01000104">
    <property type="protein sequence ID" value="RZO74349.1"/>
    <property type="molecule type" value="Genomic_DNA"/>
</dbReference>
<feature type="domain" description="OmpR/PhoB-type" evidence="9">
    <location>
        <begin position="124"/>
        <end position="222"/>
    </location>
</feature>
<dbReference type="Gene3D" id="3.40.50.2300">
    <property type="match status" value="1"/>
</dbReference>
<dbReference type="Gene3D" id="1.10.10.10">
    <property type="entry name" value="Winged helix-like DNA-binding domain superfamily/Winged helix DNA-binding domain"/>
    <property type="match status" value="1"/>
</dbReference>
<dbReference type="InterPro" id="IPR036388">
    <property type="entry name" value="WH-like_DNA-bd_sf"/>
</dbReference>
<dbReference type="SMART" id="SM00448">
    <property type="entry name" value="REC"/>
    <property type="match status" value="1"/>
</dbReference>
<sequence>MRLLVVEDESLLRQQLEQGLTKQGYVVDVAEDGKAGLYYATEYDYDAAIVDLGLPEIDGISLIQQVRAADKSFPILILTARGDWQDKVAGLDAGADDYVVKPFQLEEIQARLNALLRRAAGFAKPKLEFGPLSLDITAKRLTVNEEGVDLTAYEYKMLEYLMLHPGQVISKTELTEHLYAQDYDRDSNVLEVFVRRLRQKLDPDQTLKPIETVRGQGYCFSLAET</sequence>
<dbReference type="GO" id="GO:0006355">
    <property type="term" value="P:regulation of DNA-templated transcription"/>
    <property type="evidence" value="ECO:0007669"/>
    <property type="project" value="InterPro"/>
</dbReference>
<comment type="caution">
    <text evidence="10">The sequence shown here is derived from an EMBL/GenBank/DDBJ whole genome shotgun (WGS) entry which is preliminary data.</text>
</comment>
<evidence type="ECO:0000313" key="11">
    <source>
        <dbReference type="Proteomes" id="UP000320404"/>
    </source>
</evidence>
<dbReference type="AlphaFoldDB" id="A0A520RVR4"/>